<evidence type="ECO:0000256" key="4">
    <source>
        <dbReference type="ARBA" id="ARBA00022490"/>
    </source>
</evidence>
<dbReference type="InterPro" id="IPR050536">
    <property type="entry name" value="DtxR_MntR_Metal-Reg"/>
</dbReference>
<organism evidence="15 16">
    <name type="scientific">Dietzia cercidiphylli</name>
    <dbReference type="NCBI Taxonomy" id="498199"/>
    <lineage>
        <taxon>Bacteria</taxon>
        <taxon>Bacillati</taxon>
        <taxon>Actinomycetota</taxon>
        <taxon>Actinomycetes</taxon>
        <taxon>Mycobacteriales</taxon>
        <taxon>Dietziaceae</taxon>
        <taxon>Dietzia</taxon>
    </lineage>
</organism>
<keyword evidence="6" id="KW-0408">Iron</keyword>
<dbReference type="Pfam" id="PF04023">
    <property type="entry name" value="FeoA"/>
    <property type="match status" value="1"/>
</dbReference>
<dbReference type="RefSeq" id="WP_344391428.1">
    <property type="nucleotide sequence ID" value="NZ_BAAAQG010000007.1"/>
</dbReference>
<dbReference type="Proteomes" id="UP001500383">
    <property type="component" value="Unassembled WGS sequence"/>
</dbReference>
<evidence type="ECO:0000256" key="10">
    <source>
        <dbReference type="ARBA" id="ARBA00023163"/>
    </source>
</evidence>
<dbReference type="InterPro" id="IPR036421">
    <property type="entry name" value="Fe_dep_repressor_sf"/>
</dbReference>
<dbReference type="InterPro" id="IPR022689">
    <property type="entry name" value="Iron_dep_repressor"/>
</dbReference>
<dbReference type="InterPro" id="IPR036388">
    <property type="entry name" value="WH-like_DNA-bd_sf"/>
</dbReference>
<protein>
    <recommendedName>
        <fullName evidence="12">Manganese transport regulator</fullName>
    </recommendedName>
</protein>
<evidence type="ECO:0000256" key="12">
    <source>
        <dbReference type="ARBA" id="ARBA00032593"/>
    </source>
</evidence>
<dbReference type="SMART" id="SM00899">
    <property type="entry name" value="FeoA"/>
    <property type="match status" value="1"/>
</dbReference>
<dbReference type="PANTHER" id="PTHR33238:SF11">
    <property type="entry name" value="TRANSCRIPTIONAL REGULATOR MNTR"/>
    <property type="match status" value="1"/>
</dbReference>
<evidence type="ECO:0000256" key="5">
    <source>
        <dbReference type="ARBA" id="ARBA00022491"/>
    </source>
</evidence>
<evidence type="ECO:0000256" key="1">
    <source>
        <dbReference type="ARBA" id="ARBA00004496"/>
    </source>
</evidence>
<keyword evidence="4" id="KW-0963">Cytoplasm</keyword>
<evidence type="ECO:0000313" key="15">
    <source>
        <dbReference type="EMBL" id="GAA1705015.1"/>
    </source>
</evidence>
<gene>
    <name evidence="15" type="ORF">GCM10009831_13320</name>
</gene>
<keyword evidence="5" id="KW-0678">Repressor</keyword>
<evidence type="ECO:0000256" key="13">
    <source>
        <dbReference type="SAM" id="MobiDB-lite"/>
    </source>
</evidence>
<evidence type="ECO:0000256" key="7">
    <source>
        <dbReference type="ARBA" id="ARBA00023015"/>
    </source>
</evidence>
<comment type="subunit">
    <text evidence="3">Homodimer.</text>
</comment>
<accession>A0ABN2IHD7</accession>
<keyword evidence="16" id="KW-1185">Reference proteome</keyword>
<name>A0ABN2IHD7_9ACTN</name>
<feature type="region of interest" description="Disordered" evidence="13">
    <location>
        <begin position="236"/>
        <end position="258"/>
    </location>
</feature>
<keyword evidence="7" id="KW-0805">Transcription regulation</keyword>
<dbReference type="SUPFAM" id="SSF47979">
    <property type="entry name" value="Iron-dependent repressor protein, dimerization domain"/>
    <property type="match status" value="1"/>
</dbReference>
<dbReference type="EMBL" id="BAAAQG010000007">
    <property type="protein sequence ID" value="GAA1705015.1"/>
    <property type="molecule type" value="Genomic_DNA"/>
</dbReference>
<comment type="similarity">
    <text evidence="2">Belongs to the DtxR/MntR family.</text>
</comment>
<evidence type="ECO:0000256" key="6">
    <source>
        <dbReference type="ARBA" id="ARBA00023004"/>
    </source>
</evidence>
<sequence length="258" mass="27214">MTVDPPRADVPGANAPRGLADLTPTIQAYLMAAHHLGAGGGPVTPGALADRLGASPSSVTEGVRKLAAMGLAQHRPYAPVELTEAGRSFAVAMVRRHRILETFLARCLDYPWDEVHAEADALEHVVSDRFVDALDGFLDHPRRDPHGDPIPTRDGRLDQLADVPLDRVPEGGAGVVTRVSDRDNSVLRHLAEIGLRPDSPVEVVSRQVELGIITVALGGRVVPVGTPVAAAVRVRVPAGDDGGGGDHNNVDDDDEVAQ</sequence>
<evidence type="ECO:0000256" key="3">
    <source>
        <dbReference type="ARBA" id="ARBA00011738"/>
    </source>
</evidence>
<comment type="subcellular location">
    <subcellularLocation>
        <location evidence="1">Cytoplasm</location>
    </subcellularLocation>
</comment>
<dbReference type="InterPro" id="IPR008988">
    <property type="entry name" value="Transcriptional_repressor_C"/>
</dbReference>
<keyword evidence="10" id="KW-0804">Transcription</keyword>
<dbReference type="Pfam" id="PF01325">
    <property type="entry name" value="Fe_dep_repress"/>
    <property type="match status" value="1"/>
</dbReference>
<proteinExistence type="inferred from homology"/>
<evidence type="ECO:0000256" key="9">
    <source>
        <dbReference type="ARBA" id="ARBA00023159"/>
    </source>
</evidence>
<dbReference type="PROSITE" id="PS50944">
    <property type="entry name" value="HTH_DTXR"/>
    <property type="match status" value="1"/>
</dbReference>
<dbReference type="Pfam" id="PF02742">
    <property type="entry name" value="Fe_dep_repr_C"/>
    <property type="match status" value="1"/>
</dbReference>
<keyword evidence="8" id="KW-0238">DNA-binding</keyword>
<evidence type="ECO:0000313" key="16">
    <source>
        <dbReference type="Proteomes" id="UP001500383"/>
    </source>
</evidence>
<dbReference type="InterPro" id="IPR001367">
    <property type="entry name" value="Fe_dep_repressor"/>
</dbReference>
<dbReference type="Gene3D" id="1.10.60.10">
    <property type="entry name" value="Iron dependent repressor, metal binding and dimerisation domain"/>
    <property type="match status" value="1"/>
</dbReference>
<dbReference type="InterPro" id="IPR007167">
    <property type="entry name" value="Fe-transptr_FeoA-like"/>
</dbReference>
<dbReference type="SUPFAM" id="SSF46785">
    <property type="entry name" value="Winged helix' DNA-binding domain"/>
    <property type="match status" value="1"/>
</dbReference>
<dbReference type="InterPro" id="IPR038157">
    <property type="entry name" value="FeoA_core_dom"/>
</dbReference>
<evidence type="ECO:0000256" key="2">
    <source>
        <dbReference type="ARBA" id="ARBA00007871"/>
    </source>
</evidence>
<evidence type="ECO:0000256" key="8">
    <source>
        <dbReference type="ARBA" id="ARBA00023125"/>
    </source>
</evidence>
<dbReference type="Gene3D" id="1.10.10.10">
    <property type="entry name" value="Winged helix-like DNA-binding domain superfamily/Winged helix DNA-binding domain"/>
    <property type="match status" value="1"/>
</dbReference>
<dbReference type="SUPFAM" id="SSF50037">
    <property type="entry name" value="C-terminal domain of transcriptional repressors"/>
    <property type="match status" value="1"/>
</dbReference>
<reference evidence="15 16" key="1">
    <citation type="journal article" date="2019" name="Int. J. Syst. Evol. Microbiol.">
        <title>The Global Catalogue of Microorganisms (GCM) 10K type strain sequencing project: providing services to taxonomists for standard genome sequencing and annotation.</title>
        <authorList>
            <consortium name="The Broad Institute Genomics Platform"/>
            <consortium name="The Broad Institute Genome Sequencing Center for Infectious Disease"/>
            <person name="Wu L."/>
            <person name="Ma J."/>
        </authorList>
    </citation>
    <scope>NUCLEOTIDE SEQUENCE [LARGE SCALE GENOMIC DNA]</scope>
    <source>
        <strain evidence="15 16">JCM 16002</strain>
    </source>
</reference>
<dbReference type="InterPro" id="IPR036390">
    <property type="entry name" value="WH_DNA-bd_sf"/>
</dbReference>
<dbReference type="Gene3D" id="2.30.30.90">
    <property type="match status" value="1"/>
</dbReference>
<dbReference type="SMART" id="SM00529">
    <property type="entry name" value="HTH_DTXR"/>
    <property type="match status" value="1"/>
</dbReference>
<evidence type="ECO:0000256" key="11">
    <source>
        <dbReference type="ARBA" id="ARBA00023211"/>
    </source>
</evidence>
<dbReference type="PANTHER" id="PTHR33238">
    <property type="entry name" value="IRON (METAL) DEPENDENT REPRESSOR, DTXR FAMILY"/>
    <property type="match status" value="1"/>
</dbReference>
<keyword evidence="9" id="KW-0010">Activator</keyword>
<keyword evidence="11" id="KW-0464">Manganese</keyword>
<evidence type="ECO:0000259" key="14">
    <source>
        <dbReference type="PROSITE" id="PS50944"/>
    </source>
</evidence>
<dbReference type="InterPro" id="IPR022687">
    <property type="entry name" value="HTH_DTXR"/>
</dbReference>
<comment type="caution">
    <text evidence="15">The sequence shown here is derived from an EMBL/GenBank/DDBJ whole genome shotgun (WGS) entry which is preliminary data.</text>
</comment>
<feature type="domain" description="HTH dtxR-type" evidence="14">
    <location>
        <begin position="22"/>
        <end position="83"/>
    </location>
</feature>